<protein>
    <submittedName>
        <fullName evidence="1">Uncharacterized protein</fullName>
    </submittedName>
</protein>
<evidence type="ECO:0000313" key="2">
    <source>
        <dbReference type="Proteomes" id="UP000502641"/>
    </source>
</evidence>
<name>A0A6M4PC05_9ACTN</name>
<accession>A0A6M4PC05</accession>
<keyword evidence="2" id="KW-1185">Reference proteome</keyword>
<dbReference type="Proteomes" id="UP000502641">
    <property type="component" value="Chromosome"/>
</dbReference>
<dbReference type="EMBL" id="CP053189">
    <property type="protein sequence ID" value="QJS08147.1"/>
    <property type="molecule type" value="Genomic_DNA"/>
</dbReference>
<dbReference type="AlphaFoldDB" id="A0A6M4PC05"/>
<proteinExistence type="predicted"/>
<sequence>MSIRLVEDRSDDTYILHSLTLTLTPALPWLGHQARWQMHGHLKEPVDLTRVTCNVITKYGPVKLLEQNYTLPDLLKTLGATLSGNPTPPAGPWQQTWHLTLPEAIPVAELRILLRARTHTGHNFLALDIALNFSHKYRPTTTSTARSHLLQDSHQR</sequence>
<evidence type="ECO:0000313" key="1">
    <source>
        <dbReference type="EMBL" id="QJS08147.1"/>
    </source>
</evidence>
<reference evidence="1 2" key="1">
    <citation type="submission" date="2020-05" db="EMBL/GenBank/DDBJ databases">
        <authorList>
            <person name="Li K."/>
        </authorList>
    </citation>
    <scope>NUCLEOTIDE SEQUENCE [LARGE SCALE GENOMIC DNA]</scope>
    <source>
        <strain evidence="2">jing01</strain>
    </source>
</reference>
<dbReference type="RefSeq" id="WP_171150040.1">
    <property type="nucleotide sequence ID" value="NZ_CP053189.1"/>
</dbReference>
<gene>
    <name evidence="1" type="ORF">HKX69_00180</name>
</gene>
<dbReference type="KEGG" id="sarg:HKX69_00180"/>
<organism evidence="1 2">
    <name type="scientific">Streptomyces argyrophylli</name>
    <dbReference type="NCBI Taxonomy" id="2726118"/>
    <lineage>
        <taxon>Bacteria</taxon>
        <taxon>Bacillati</taxon>
        <taxon>Actinomycetota</taxon>
        <taxon>Actinomycetes</taxon>
        <taxon>Kitasatosporales</taxon>
        <taxon>Streptomycetaceae</taxon>
        <taxon>Streptomyces</taxon>
    </lineage>
</organism>